<dbReference type="AlphaFoldDB" id="A0A645A3S9"/>
<sequence>MPADGFPFAVRVGREKHFLGGLCLFADALQHIASAAQGDVLRLKIVFNLDPKLTLW</sequence>
<evidence type="ECO:0000313" key="1">
    <source>
        <dbReference type="EMBL" id="MPM47368.1"/>
    </source>
</evidence>
<organism evidence="1">
    <name type="scientific">bioreactor metagenome</name>
    <dbReference type="NCBI Taxonomy" id="1076179"/>
    <lineage>
        <taxon>unclassified sequences</taxon>
        <taxon>metagenomes</taxon>
        <taxon>ecological metagenomes</taxon>
    </lineage>
</organism>
<name>A0A645A3S9_9ZZZZ</name>
<dbReference type="EMBL" id="VSSQ01011652">
    <property type="protein sequence ID" value="MPM47368.1"/>
    <property type="molecule type" value="Genomic_DNA"/>
</dbReference>
<proteinExistence type="predicted"/>
<gene>
    <name evidence="1" type="ORF">SDC9_94077</name>
</gene>
<accession>A0A645A3S9</accession>
<protein>
    <submittedName>
        <fullName evidence="1">Uncharacterized protein</fullName>
    </submittedName>
</protein>
<comment type="caution">
    <text evidence="1">The sequence shown here is derived from an EMBL/GenBank/DDBJ whole genome shotgun (WGS) entry which is preliminary data.</text>
</comment>
<reference evidence="1" key="1">
    <citation type="submission" date="2019-08" db="EMBL/GenBank/DDBJ databases">
        <authorList>
            <person name="Kucharzyk K."/>
            <person name="Murdoch R.W."/>
            <person name="Higgins S."/>
            <person name="Loffler F."/>
        </authorList>
    </citation>
    <scope>NUCLEOTIDE SEQUENCE</scope>
</reference>